<protein>
    <recommendedName>
        <fullName evidence="6">Autophagy-related protein 16 domain-containing protein</fullName>
    </recommendedName>
</protein>
<dbReference type="PANTHER" id="PTHR19848:SF8">
    <property type="entry name" value="F-BOX AND WD REPEAT DOMAIN CONTAINING 7"/>
    <property type="match status" value="1"/>
</dbReference>
<dbReference type="InterPro" id="IPR036322">
    <property type="entry name" value="WD40_repeat_dom_sf"/>
</dbReference>
<evidence type="ECO:0000313" key="5">
    <source>
        <dbReference type="Proteomes" id="UP001470230"/>
    </source>
</evidence>
<dbReference type="PANTHER" id="PTHR19848">
    <property type="entry name" value="WD40 REPEAT PROTEIN"/>
    <property type="match status" value="1"/>
</dbReference>
<dbReference type="InterPro" id="IPR001680">
    <property type="entry name" value="WD40_rpt"/>
</dbReference>
<dbReference type="Gene3D" id="1.20.5.340">
    <property type="match status" value="1"/>
</dbReference>
<dbReference type="EMBL" id="JAPFFF010000008">
    <property type="protein sequence ID" value="KAK8884956.1"/>
    <property type="molecule type" value="Genomic_DNA"/>
</dbReference>
<organism evidence="4 5">
    <name type="scientific">Tritrichomonas musculus</name>
    <dbReference type="NCBI Taxonomy" id="1915356"/>
    <lineage>
        <taxon>Eukaryota</taxon>
        <taxon>Metamonada</taxon>
        <taxon>Parabasalia</taxon>
        <taxon>Tritrichomonadida</taxon>
        <taxon>Tritrichomonadidae</taxon>
        <taxon>Tritrichomonas</taxon>
    </lineage>
</organism>
<comment type="caution">
    <text evidence="4">The sequence shown here is derived from an EMBL/GenBank/DDBJ whole genome shotgun (WGS) entry which is preliminary data.</text>
</comment>
<name>A0ABR2K1W0_9EUKA</name>
<evidence type="ECO:0000313" key="4">
    <source>
        <dbReference type="EMBL" id="KAK8884956.1"/>
    </source>
</evidence>
<dbReference type="Gene3D" id="2.130.10.10">
    <property type="entry name" value="YVTN repeat-like/Quinoprotein amine dehydrogenase"/>
    <property type="match status" value="2"/>
</dbReference>
<gene>
    <name evidence="4" type="ORF">M9Y10_044081</name>
</gene>
<evidence type="ECO:0000256" key="1">
    <source>
        <dbReference type="ARBA" id="ARBA00022574"/>
    </source>
</evidence>
<feature type="coiled-coil region" evidence="3">
    <location>
        <begin position="76"/>
        <end position="152"/>
    </location>
</feature>
<evidence type="ECO:0000256" key="3">
    <source>
        <dbReference type="SAM" id="Coils"/>
    </source>
</evidence>
<dbReference type="InterPro" id="IPR015943">
    <property type="entry name" value="WD40/YVTN_repeat-like_dom_sf"/>
</dbReference>
<keyword evidence="2" id="KW-0677">Repeat</keyword>
<keyword evidence="5" id="KW-1185">Reference proteome</keyword>
<dbReference type="Pfam" id="PF00400">
    <property type="entry name" value="WD40"/>
    <property type="match status" value="1"/>
</dbReference>
<keyword evidence="3" id="KW-0175">Coiled coil</keyword>
<reference evidence="4 5" key="1">
    <citation type="submission" date="2024-04" db="EMBL/GenBank/DDBJ databases">
        <title>Tritrichomonas musculus Genome.</title>
        <authorList>
            <person name="Alves-Ferreira E."/>
            <person name="Grigg M."/>
            <person name="Lorenzi H."/>
            <person name="Galac M."/>
        </authorList>
    </citation>
    <scope>NUCLEOTIDE SEQUENCE [LARGE SCALE GENOMIC DNA]</scope>
    <source>
        <strain evidence="4 5">EAF2021</strain>
    </source>
</reference>
<keyword evidence="1" id="KW-0853">WD repeat</keyword>
<sequence>MFDGILSNLQSLGQKQSQDQSFNDAVALSEYYLKIQSDLQKYTHEKNDLSLRLQNLKGGEAVAEMNLNEDELRKKILDLYLEKDKKESNIKEITKEIEQKSNEKQSLETELKSLTDKKESLSNSISSLENEINSLNSNKVDRQKEINDLMEQISSITQAVEKKKVDILNIKSKTQRVVQFINEAEKNISHRPLTHLHTKLTKFADSIITMEFSNHFDSFYTLGKDKKLIQWDLPSITEKRSVIVPGTPYSFRIYEETQIAAVSCDKSIQLIDITTGRNQGQLTSHNDTCIDNFWISRSQLISSSKDRTVKIFDINRKQCISTISTATVVHSICQTADPVVFATAGFDGKIRLIDIRQKNIAKKIDKVHDRLITSILPSSSRDRYYTLSLDNTICETSAQTDTVVRKLAVPSENQQSSAPASSNPGSVAKIYIKDQGTKMSIDPTGGFLCTGTDCGVVLLFDLVQDGVIYELKEHKKPVLCSTMAANLLITADTGKTVAFWT</sequence>
<evidence type="ECO:0008006" key="6">
    <source>
        <dbReference type="Google" id="ProtNLM"/>
    </source>
</evidence>
<proteinExistence type="predicted"/>
<dbReference type="SMART" id="SM00320">
    <property type="entry name" value="WD40"/>
    <property type="match status" value="5"/>
</dbReference>
<accession>A0ABR2K1W0</accession>
<evidence type="ECO:0000256" key="2">
    <source>
        <dbReference type="ARBA" id="ARBA00022737"/>
    </source>
</evidence>
<dbReference type="SUPFAM" id="SSF50978">
    <property type="entry name" value="WD40 repeat-like"/>
    <property type="match status" value="1"/>
</dbReference>
<dbReference type="Proteomes" id="UP001470230">
    <property type="component" value="Unassembled WGS sequence"/>
</dbReference>